<dbReference type="Pfam" id="PF12365">
    <property type="entry name" value="DUF3649"/>
    <property type="match status" value="1"/>
</dbReference>
<feature type="transmembrane region" description="Helical" evidence="1">
    <location>
        <begin position="80"/>
        <end position="99"/>
    </location>
</feature>
<keyword evidence="1" id="KW-1133">Transmembrane helix</keyword>
<accession>A0A7W5FSU1</accession>
<protein>
    <submittedName>
        <fullName evidence="2">4-amino-4-deoxy-L-arabinose transferase-like glycosyltransferase</fullName>
    </submittedName>
</protein>
<dbReference type="EMBL" id="JACHXD010000002">
    <property type="protein sequence ID" value="MBB3117937.1"/>
    <property type="molecule type" value="Genomic_DNA"/>
</dbReference>
<evidence type="ECO:0000313" key="3">
    <source>
        <dbReference type="Proteomes" id="UP000541535"/>
    </source>
</evidence>
<sequence>MRLPTLSENASYRAGIASRTLAAVLGGYLATSAAASLLALALPAMGASRADAVINSTLLSFALLTCAVLWAFAARSAARAWLGLLLPSAVMGGIAYALYRSLP</sequence>
<name>A0A7W5FSU1_9BURK</name>
<keyword evidence="3" id="KW-1185">Reference proteome</keyword>
<dbReference type="RefSeq" id="WP_183439864.1">
    <property type="nucleotide sequence ID" value="NZ_JACHXD010000002.1"/>
</dbReference>
<keyword evidence="1" id="KW-0472">Membrane</keyword>
<gene>
    <name evidence="2" type="ORF">FHS03_000963</name>
</gene>
<evidence type="ECO:0000256" key="1">
    <source>
        <dbReference type="SAM" id="Phobius"/>
    </source>
</evidence>
<dbReference type="InterPro" id="IPR022109">
    <property type="entry name" value="DUF3649"/>
</dbReference>
<evidence type="ECO:0000313" key="2">
    <source>
        <dbReference type="EMBL" id="MBB3117937.1"/>
    </source>
</evidence>
<dbReference type="AlphaFoldDB" id="A0A7W5FSU1"/>
<keyword evidence="2" id="KW-0808">Transferase</keyword>
<dbReference type="Proteomes" id="UP000541535">
    <property type="component" value="Unassembled WGS sequence"/>
</dbReference>
<proteinExistence type="predicted"/>
<organism evidence="2 3">
    <name type="scientific">Pseudoduganella violacea</name>
    <dbReference type="NCBI Taxonomy" id="1715466"/>
    <lineage>
        <taxon>Bacteria</taxon>
        <taxon>Pseudomonadati</taxon>
        <taxon>Pseudomonadota</taxon>
        <taxon>Betaproteobacteria</taxon>
        <taxon>Burkholderiales</taxon>
        <taxon>Oxalobacteraceae</taxon>
        <taxon>Telluria group</taxon>
        <taxon>Pseudoduganella</taxon>
    </lineage>
</organism>
<feature type="transmembrane region" description="Helical" evidence="1">
    <location>
        <begin position="21"/>
        <end position="46"/>
    </location>
</feature>
<keyword evidence="1" id="KW-0812">Transmembrane</keyword>
<reference evidence="2 3" key="1">
    <citation type="submission" date="2020-08" db="EMBL/GenBank/DDBJ databases">
        <title>Genomic Encyclopedia of Type Strains, Phase III (KMG-III): the genomes of soil and plant-associated and newly described type strains.</title>
        <authorList>
            <person name="Whitman W."/>
        </authorList>
    </citation>
    <scope>NUCLEOTIDE SEQUENCE [LARGE SCALE GENOMIC DNA]</scope>
    <source>
        <strain evidence="2 3">CECT 8897</strain>
    </source>
</reference>
<dbReference type="GO" id="GO:0016740">
    <property type="term" value="F:transferase activity"/>
    <property type="evidence" value="ECO:0007669"/>
    <property type="project" value="UniProtKB-KW"/>
</dbReference>
<feature type="transmembrane region" description="Helical" evidence="1">
    <location>
        <begin position="52"/>
        <end position="73"/>
    </location>
</feature>
<comment type="caution">
    <text evidence="2">The sequence shown here is derived from an EMBL/GenBank/DDBJ whole genome shotgun (WGS) entry which is preliminary data.</text>
</comment>